<gene>
    <name evidence="4" type="ORF">GO620_009045</name>
</gene>
<reference evidence="4 5" key="1">
    <citation type="submission" date="2020-12" db="EMBL/GenBank/DDBJ databases">
        <title>HMF7856_wgs.fasta genome submission.</title>
        <authorList>
            <person name="Kang H."/>
            <person name="Kim H."/>
            <person name="Joh K."/>
        </authorList>
    </citation>
    <scope>NUCLEOTIDE SEQUENCE [LARGE SCALE GENOMIC DNA]</scope>
    <source>
        <strain evidence="4 5">HMF7856</strain>
    </source>
</reference>
<dbReference type="GO" id="GO:0015979">
    <property type="term" value="P:photosynthesis"/>
    <property type="evidence" value="ECO:0007669"/>
    <property type="project" value="UniProtKB-KW"/>
</dbReference>
<dbReference type="Pfam" id="PF02012">
    <property type="entry name" value="BNR"/>
    <property type="match status" value="1"/>
</dbReference>
<dbReference type="Pfam" id="PF14870">
    <property type="entry name" value="PSII_BNR"/>
    <property type="match status" value="1"/>
</dbReference>
<dbReference type="KEGG" id="mgik:GO620_009045"/>
<dbReference type="RefSeq" id="WP_157525909.1">
    <property type="nucleotide sequence ID" value="NZ_CP066775.1"/>
</dbReference>
<dbReference type="Gene3D" id="2.130.10.10">
    <property type="entry name" value="YVTN repeat-like/Quinoprotein amine dehydrogenase"/>
    <property type="match status" value="1"/>
</dbReference>
<evidence type="ECO:0000313" key="4">
    <source>
        <dbReference type="EMBL" id="QQL48341.1"/>
    </source>
</evidence>
<dbReference type="SUPFAM" id="SSF50939">
    <property type="entry name" value="Sialidases"/>
    <property type="match status" value="1"/>
</dbReference>
<dbReference type="Gene3D" id="2.120.10.10">
    <property type="match status" value="1"/>
</dbReference>
<sequence>MLKQLSAALLVMLLLISTRSGAQHITLLQQNKPTSIRGLSVVDDKVAWISGSKGYVALTKDGGQTWAWQQVKGYEASDFRGIEAFSKDEAVIMSSGTPAVILKTVDGGVTWQLKYKSIDSAYFFDAIAFVNDKHGFILGDPINDKFLILETKDGGNTWAEYANKPVALKGQASFAASGTCLRLLGNEKVGIVTGGSVAELITLAVNGDWVHQQLPLSSGQPSKGAFSITINGRRRVAVGGDYKDDKNNDSTACYSDDFGKTWHLSKTLPAGYQSCVEYLSNKTLLSTGTSGSNISFDDGITWSKFDDNSFNVCRKAKKGKLVLLAGNDGRIAMYKP</sequence>
<evidence type="ECO:0000313" key="5">
    <source>
        <dbReference type="Proteomes" id="UP000429232"/>
    </source>
</evidence>
<feature type="domain" description="Photosynthesis system II assembly factor Ycf48/Hcf136-like" evidence="3">
    <location>
        <begin position="38"/>
        <end position="112"/>
    </location>
</feature>
<evidence type="ECO:0000256" key="1">
    <source>
        <dbReference type="ARBA" id="ARBA00022531"/>
    </source>
</evidence>
<dbReference type="AlphaFoldDB" id="A0A6I4I0Q4"/>
<dbReference type="CDD" id="cd15482">
    <property type="entry name" value="Sialidase_non-viral"/>
    <property type="match status" value="1"/>
</dbReference>
<dbReference type="PANTHER" id="PTHR47199:SF2">
    <property type="entry name" value="PHOTOSYSTEM II STABILITY_ASSEMBLY FACTOR HCF136, CHLOROPLASTIC"/>
    <property type="match status" value="1"/>
</dbReference>
<name>A0A6I4I0Q4_9SPHI</name>
<dbReference type="InterPro" id="IPR036278">
    <property type="entry name" value="Sialidase_sf"/>
</dbReference>
<dbReference type="GO" id="GO:0009523">
    <property type="term" value="C:photosystem II"/>
    <property type="evidence" value="ECO:0007669"/>
    <property type="project" value="UniProtKB-KW"/>
</dbReference>
<accession>A0A6I4I0Q4</accession>
<dbReference type="PANTHER" id="PTHR47199">
    <property type="entry name" value="PHOTOSYSTEM II STABILITY/ASSEMBLY FACTOR HCF136, CHLOROPLASTIC"/>
    <property type="match status" value="1"/>
</dbReference>
<dbReference type="InterPro" id="IPR015943">
    <property type="entry name" value="WD40/YVTN_repeat-like_dom_sf"/>
</dbReference>
<protein>
    <submittedName>
        <fullName evidence="4">Oxidoreductase</fullName>
    </submittedName>
</protein>
<dbReference type="InterPro" id="IPR002860">
    <property type="entry name" value="BNR_rpt"/>
</dbReference>
<dbReference type="Proteomes" id="UP000429232">
    <property type="component" value="Chromosome"/>
</dbReference>
<keyword evidence="2" id="KW-0604">Photosystem II</keyword>
<proteinExistence type="predicted"/>
<dbReference type="InterPro" id="IPR028203">
    <property type="entry name" value="PSII_CF48-like_dom"/>
</dbReference>
<evidence type="ECO:0000259" key="3">
    <source>
        <dbReference type="Pfam" id="PF14870"/>
    </source>
</evidence>
<evidence type="ECO:0000256" key="2">
    <source>
        <dbReference type="ARBA" id="ARBA00023276"/>
    </source>
</evidence>
<keyword evidence="1" id="KW-0602">Photosynthesis</keyword>
<dbReference type="EMBL" id="CP066775">
    <property type="protein sequence ID" value="QQL48341.1"/>
    <property type="molecule type" value="Genomic_DNA"/>
</dbReference>
<keyword evidence="5" id="KW-1185">Reference proteome</keyword>
<organism evidence="4 5">
    <name type="scientific">Mucilaginibacter ginkgonis</name>
    <dbReference type="NCBI Taxonomy" id="2682091"/>
    <lineage>
        <taxon>Bacteria</taxon>
        <taxon>Pseudomonadati</taxon>
        <taxon>Bacteroidota</taxon>
        <taxon>Sphingobacteriia</taxon>
        <taxon>Sphingobacteriales</taxon>
        <taxon>Sphingobacteriaceae</taxon>
        <taxon>Mucilaginibacter</taxon>
    </lineage>
</organism>